<dbReference type="PROSITE" id="PS01081">
    <property type="entry name" value="HTH_TETR_1"/>
    <property type="match status" value="1"/>
</dbReference>
<evidence type="ECO:0000259" key="3">
    <source>
        <dbReference type="PROSITE" id="PS50977"/>
    </source>
</evidence>
<dbReference type="InterPro" id="IPR001647">
    <property type="entry name" value="HTH_TetR"/>
</dbReference>
<dbReference type="SUPFAM" id="SSF46689">
    <property type="entry name" value="Homeodomain-like"/>
    <property type="match status" value="1"/>
</dbReference>
<keyword evidence="5" id="KW-1185">Reference proteome</keyword>
<reference evidence="5" key="1">
    <citation type="journal article" date="2019" name="Int. J. Syst. Evol. Microbiol.">
        <title>The Global Catalogue of Microorganisms (GCM) 10K type strain sequencing project: providing services to taxonomists for standard genome sequencing and annotation.</title>
        <authorList>
            <consortium name="The Broad Institute Genomics Platform"/>
            <consortium name="The Broad Institute Genome Sequencing Center for Infectious Disease"/>
            <person name="Wu L."/>
            <person name="Ma J."/>
        </authorList>
    </citation>
    <scope>NUCLEOTIDE SEQUENCE [LARGE SCALE GENOMIC DNA]</scope>
    <source>
        <strain evidence="5">CGMCC 1.15044</strain>
    </source>
</reference>
<keyword evidence="1 2" id="KW-0238">DNA-binding</keyword>
<name>A0ABQ1FT81_9BACL</name>
<sequence>MAQLSKKEAILEAALKLFAERGFDATTMPMISELAGVGAGTIYRYFESKEVLLNVLIVESLQAFAEALNQTGTGQRTTVREEFHLLFTGLFQFGKHRPNRLQLICSNANELYLDERSREEVTTFLSQILATISWGQEQGVIRKMPANALIAIVLGAFFQVSDAFRKGLLEESKELLDEIEDCCWNAVRIH</sequence>
<gene>
    <name evidence="4" type="primary">fatR</name>
    <name evidence="4" type="ORF">GCM10010917_13270</name>
</gene>
<evidence type="ECO:0000256" key="2">
    <source>
        <dbReference type="PROSITE-ProRule" id="PRU00335"/>
    </source>
</evidence>
<dbReference type="RefSeq" id="WP_094092893.1">
    <property type="nucleotide sequence ID" value="NZ_BMHF01000003.1"/>
</dbReference>
<dbReference type="InterPro" id="IPR036271">
    <property type="entry name" value="Tet_transcr_reg_TetR-rel_C_sf"/>
</dbReference>
<dbReference type="PRINTS" id="PR00455">
    <property type="entry name" value="HTHTETR"/>
</dbReference>
<dbReference type="PANTHER" id="PTHR30055:SF207">
    <property type="entry name" value="HTH-TYPE TRANSCRIPTIONAL REPRESSOR FATR"/>
    <property type="match status" value="1"/>
</dbReference>
<feature type="domain" description="HTH tetR-type" evidence="3">
    <location>
        <begin position="4"/>
        <end position="64"/>
    </location>
</feature>
<dbReference type="PANTHER" id="PTHR30055">
    <property type="entry name" value="HTH-TYPE TRANSCRIPTIONAL REGULATOR RUTR"/>
    <property type="match status" value="1"/>
</dbReference>
<dbReference type="InterPro" id="IPR023772">
    <property type="entry name" value="DNA-bd_HTH_TetR-type_CS"/>
</dbReference>
<dbReference type="Proteomes" id="UP000609323">
    <property type="component" value="Unassembled WGS sequence"/>
</dbReference>
<dbReference type="Pfam" id="PF00440">
    <property type="entry name" value="TetR_N"/>
    <property type="match status" value="1"/>
</dbReference>
<evidence type="ECO:0000313" key="5">
    <source>
        <dbReference type="Proteomes" id="UP000609323"/>
    </source>
</evidence>
<dbReference type="PROSITE" id="PS50977">
    <property type="entry name" value="HTH_TETR_2"/>
    <property type="match status" value="1"/>
</dbReference>
<organism evidence="4 5">
    <name type="scientific">Paenibacillus physcomitrellae</name>
    <dbReference type="NCBI Taxonomy" id="1619311"/>
    <lineage>
        <taxon>Bacteria</taxon>
        <taxon>Bacillati</taxon>
        <taxon>Bacillota</taxon>
        <taxon>Bacilli</taxon>
        <taxon>Bacillales</taxon>
        <taxon>Paenibacillaceae</taxon>
        <taxon>Paenibacillus</taxon>
    </lineage>
</organism>
<protein>
    <submittedName>
        <fullName evidence="4">HTH-type transcriptional repressor FatR</fullName>
    </submittedName>
</protein>
<proteinExistence type="predicted"/>
<dbReference type="SUPFAM" id="SSF48498">
    <property type="entry name" value="Tetracyclin repressor-like, C-terminal domain"/>
    <property type="match status" value="1"/>
</dbReference>
<feature type="DNA-binding region" description="H-T-H motif" evidence="2">
    <location>
        <begin position="27"/>
        <end position="46"/>
    </location>
</feature>
<dbReference type="Gene3D" id="1.10.357.10">
    <property type="entry name" value="Tetracycline Repressor, domain 2"/>
    <property type="match status" value="1"/>
</dbReference>
<dbReference type="InterPro" id="IPR009057">
    <property type="entry name" value="Homeodomain-like_sf"/>
</dbReference>
<dbReference type="InterPro" id="IPR032551">
    <property type="entry name" value="BscR_C"/>
</dbReference>
<evidence type="ECO:0000256" key="1">
    <source>
        <dbReference type="ARBA" id="ARBA00023125"/>
    </source>
</evidence>
<evidence type="ECO:0000313" key="4">
    <source>
        <dbReference type="EMBL" id="GGA29590.1"/>
    </source>
</evidence>
<dbReference type="InterPro" id="IPR050109">
    <property type="entry name" value="HTH-type_TetR-like_transc_reg"/>
</dbReference>
<comment type="caution">
    <text evidence="4">The sequence shown here is derived from an EMBL/GenBank/DDBJ whole genome shotgun (WGS) entry which is preliminary data.</text>
</comment>
<dbReference type="EMBL" id="BMHF01000003">
    <property type="protein sequence ID" value="GGA29590.1"/>
    <property type="molecule type" value="Genomic_DNA"/>
</dbReference>
<accession>A0ABQ1FT81</accession>
<dbReference type="Pfam" id="PF16295">
    <property type="entry name" value="TetR_C_10"/>
    <property type="match status" value="1"/>
</dbReference>